<feature type="region of interest" description="Disordered" evidence="1">
    <location>
        <begin position="46"/>
        <end position="106"/>
    </location>
</feature>
<dbReference type="EMBL" id="LZYO01000114">
    <property type="protein sequence ID" value="ODH32680.1"/>
    <property type="molecule type" value="Genomic_DNA"/>
</dbReference>
<proteinExistence type="predicted"/>
<dbReference type="AlphaFoldDB" id="A0A1D2JGC5"/>
<feature type="compositionally biased region" description="Polar residues" evidence="1">
    <location>
        <begin position="53"/>
        <end position="67"/>
    </location>
</feature>
<protein>
    <submittedName>
        <fullName evidence="2">Uncharacterized protein</fullName>
    </submittedName>
</protein>
<comment type="caution">
    <text evidence="2">The sequence shown here is derived from an EMBL/GenBank/DDBJ whole genome shotgun (WGS) entry which is preliminary data.</text>
</comment>
<gene>
    <name evidence="2" type="ORF">ACO22_03374</name>
</gene>
<dbReference type="Proteomes" id="UP000242814">
    <property type="component" value="Unassembled WGS sequence"/>
</dbReference>
<evidence type="ECO:0000256" key="1">
    <source>
        <dbReference type="SAM" id="MobiDB-lite"/>
    </source>
</evidence>
<reference evidence="2 3" key="1">
    <citation type="submission" date="2016-06" db="EMBL/GenBank/DDBJ databases">
        <authorList>
            <person name="Kjaerup R.B."/>
            <person name="Dalgaard T.S."/>
            <person name="Juul-Madsen H.R."/>
        </authorList>
    </citation>
    <scope>NUCLEOTIDE SEQUENCE [LARGE SCALE GENOMIC DNA]</scope>
    <source>
        <strain evidence="2 3">Pb300</strain>
    </source>
</reference>
<evidence type="ECO:0000313" key="3">
    <source>
        <dbReference type="Proteomes" id="UP000242814"/>
    </source>
</evidence>
<accession>A0A1D2JGC5</accession>
<organism evidence="2 3">
    <name type="scientific">Paracoccidioides brasiliensis</name>
    <dbReference type="NCBI Taxonomy" id="121759"/>
    <lineage>
        <taxon>Eukaryota</taxon>
        <taxon>Fungi</taxon>
        <taxon>Dikarya</taxon>
        <taxon>Ascomycota</taxon>
        <taxon>Pezizomycotina</taxon>
        <taxon>Eurotiomycetes</taxon>
        <taxon>Eurotiomycetidae</taxon>
        <taxon>Onygenales</taxon>
        <taxon>Ajellomycetaceae</taxon>
        <taxon>Paracoccidioides</taxon>
    </lineage>
</organism>
<name>A0A1D2JGC5_PARBR</name>
<sequence length="106" mass="11663">MGATSHDSDEFVHLFCPIDGDEYLHLPQNLARRRCLASTHRPVRGLDRALQRGQMNADSTKDYSGNVSEPVRAKNNGGSSRAKNGVTLKQAKRLWPTTGRRGGSTD</sequence>
<dbReference type="VEuPathDB" id="FungiDB:PABG_03717"/>
<evidence type="ECO:0000313" key="2">
    <source>
        <dbReference type="EMBL" id="ODH32680.1"/>
    </source>
</evidence>